<dbReference type="VEuPathDB" id="VectorBase:ISCI023230"/>
<dbReference type="EMBL" id="DS949314">
    <property type="protein sequence ID" value="EEC18855.1"/>
    <property type="molecule type" value="Genomic_DNA"/>
</dbReference>
<evidence type="ECO:0000313" key="3">
    <source>
        <dbReference type="EnsemblMetazoa" id="ISCW023230-PA"/>
    </source>
</evidence>
<dbReference type="InParanoid" id="B7QJ33"/>
<evidence type="ECO:0000256" key="1">
    <source>
        <dbReference type="SAM" id="MobiDB-lite"/>
    </source>
</evidence>
<dbReference type="PaxDb" id="6945-B7QJ33"/>
<feature type="non-terminal residue" evidence="2">
    <location>
        <position position="1"/>
    </location>
</feature>
<reference evidence="3" key="2">
    <citation type="submission" date="2020-05" db="UniProtKB">
        <authorList>
            <consortium name="EnsemblMetazoa"/>
        </authorList>
    </citation>
    <scope>IDENTIFICATION</scope>
    <source>
        <strain evidence="3">wikel</strain>
    </source>
</reference>
<accession>B7QJ33</accession>
<reference evidence="2 4" key="1">
    <citation type="submission" date="2008-03" db="EMBL/GenBank/DDBJ databases">
        <title>Annotation of Ixodes scapularis.</title>
        <authorList>
            <consortium name="Ixodes scapularis Genome Project Consortium"/>
            <person name="Caler E."/>
            <person name="Hannick L.I."/>
            <person name="Bidwell S."/>
            <person name="Joardar V."/>
            <person name="Thiagarajan M."/>
            <person name="Amedeo P."/>
            <person name="Galinsky K.J."/>
            <person name="Schobel S."/>
            <person name="Inman J."/>
            <person name="Hostetler J."/>
            <person name="Miller J."/>
            <person name="Hammond M."/>
            <person name="Megy K."/>
            <person name="Lawson D."/>
            <person name="Kodira C."/>
            <person name="Sutton G."/>
            <person name="Meyer J."/>
            <person name="Hill C.A."/>
            <person name="Birren B."/>
            <person name="Nene V."/>
            <person name="Collins F."/>
            <person name="Alarcon-Chaidez F."/>
            <person name="Wikel S."/>
            <person name="Strausberg R."/>
        </authorList>
    </citation>
    <scope>NUCLEOTIDE SEQUENCE [LARGE SCALE GENOMIC DNA]</scope>
    <source>
        <strain evidence="4">Wikel</strain>
        <strain evidence="2">Wikel colony</strain>
    </source>
</reference>
<dbReference type="EMBL" id="ABJB011099124">
    <property type="status" value="NOT_ANNOTATED_CDS"/>
    <property type="molecule type" value="Genomic_DNA"/>
</dbReference>
<keyword evidence="4" id="KW-1185">Reference proteome</keyword>
<sequence length="101" mass="11716">RCANRFYVQTIKKIKHVQKDTCLCFSTDSRMQQSTVRAREIRTRSNKARPPGNVECIKAPSDNVSRPPSLAVTFLSTEAVHRKCRSRFSFWRTRETRTGLL</sequence>
<feature type="region of interest" description="Disordered" evidence="1">
    <location>
        <begin position="35"/>
        <end position="66"/>
    </location>
</feature>
<dbReference type="AlphaFoldDB" id="B7QJ33"/>
<name>B7QJ33_IXOSC</name>
<gene>
    <name evidence="2" type="ORF">IscW_ISCW023230</name>
</gene>
<dbReference type="Proteomes" id="UP000001555">
    <property type="component" value="Unassembled WGS sequence"/>
</dbReference>
<dbReference type="VEuPathDB" id="VectorBase:ISCW023230"/>
<protein>
    <submittedName>
        <fullName evidence="2 3">Uncharacterized protein</fullName>
    </submittedName>
</protein>
<organism>
    <name type="scientific">Ixodes scapularis</name>
    <name type="common">Black-legged tick</name>
    <name type="synonym">Deer tick</name>
    <dbReference type="NCBI Taxonomy" id="6945"/>
    <lineage>
        <taxon>Eukaryota</taxon>
        <taxon>Metazoa</taxon>
        <taxon>Ecdysozoa</taxon>
        <taxon>Arthropoda</taxon>
        <taxon>Chelicerata</taxon>
        <taxon>Arachnida</taxon>
        <taxon>Acari</taxon>
        <taxon>Parasitiformes</taxon>
        <taxon>Ixodida</taxon>
        <taxon>Ixodoidea</taxon>
        <taxon>Ixodidae</taxon>
        <taxon>Ixodinae</taxon>
        <taxon>Ixodes</taxon>
    </lineage>
</organism>
<dbReference type="HOGENOM" id="CLU_2298697_0_0_1"/>
<evidence type="ECO:0000313" key="4">
    <source>
        <dbReference type="Proteomes" id="UP000001555"/>
    </source>
</evidence>
<proteinExistence type="predicted"/>
<dbReference type="EnsemblMetazoa" id="ISCW023230-RA">
    <property type="protein sequence ID" value="ISCW023230-PA"/>
    <property type="gene ID" value="ISCW023230"/>
</dbReference>
<evidence type="ECO:0000313" key="2">
    <source>
        <dbReference type="EMBL" id="EEC18855.1"/>
    </source>
</evidence>